<dbReference type="GO" id="GO:0033202">
    <property type="term" value="C:DNA helicase complex"/>
    <property type="evidence" value="ECO:0007669"/>
    <property type="project" value="TreeGrafter"/>
</dbReference>
<feature type="domain" description="UvrD-like helicase ATP-binding" evidence="16">
    <location>
        <begin position="1"/>
        <end position="103"/>
    </location>
</feature>
<dbReference type="PANTHER" id="PTHR11070:SF2">
    <property type="entry name" value="ATP-DEPENDENT DNA HELICASE SRS2"/>
    <property type="match status" value="1"/>
</dbReference>
<dbReference type="PANTHER" id="PTHR11070">
    <property type="entry name" value="UVRD / RECB / PCRA DNA HELICASE FAMILY MEMBER"/>
    <property type="match status" value="1"/>
</dbReference>
<organism evidence="17 18">
    <name type="scientific">Novispirillum itersonii</name>
    <name type="common">Aquaspirillum itersonii</name>
    <dbReference type="NCBI Taxonomy" id="189"/>
    <lineage>
        <taxon>Bacteria</taxon>
        <taxon>Pseudomonadati</taxon>
        <taxon>Pseudomonadota</taxon>
        <taxon>Alphaproteobacteria</taxon>
        <taxon>Rhodospirillales</taxon>
        <taxon>Novispirillaceae</taxon>
        <taxon>Novispirillum</taxon>
    </lineage>
</organism>
<comment type="catalytic activity">
    <reaction evidence="14">
        <text>ATP + H2O = ADP + phosphate + H(+)</text>
        <dbReference type="Rhea" id="RHEA:13065"/>
        <dbReference type="ChEBI" id="CHEBI:15377"/>
        <dbReference type="ChEBI" id="CHEBI:15378"/>
        <dbReference type="ChEBI" id="CHEBI:30616"/>
        <dbReference type="ChEBI" id="CHEBI:43474"/>
        <dbReference type="ChEBI" id="CHEBI:456216"/>
        <dbReference type="EC" id="5.6.2.4"/>
    </reaction>
</comment>
<keyword evidence="1" id="KW-0540">Nuclease</keyword>
<evidence type="ECO:0000256" key="2">
    <source>
        <dbReference type="ARBA" id="ARBA00022741"/>
    </source>
</evidence>
<feature type="non-terminal residue" evidence="17">
    <location>
        <position position="1"/>
    </location>
</feature>
<dbReference type="GO" id="GO:0005829">
    <property type="term" value="C:cytosol"/>
    <property type="evidence" value="ECO:0007669"/>
    <property type="project" value="TreeGrafter"/>
</dbReference>
<evidence type="ECO:0000256" key="15">
    <source>
        <dbReference type="PROSITE-ProRule" id="PRU00560"/>
    </source>
</evidence>
<dbReference type="Pfam" id="PF13361">
    <property type="entry name" value="UvrD_C"/>
    <property type="match status" value="1"/>
</dbReference>
<evidence type="ECO:0000256" key="6">
    <source>
        <dbReference type="ARBA" id="ARBA00022839"/>
    </source>
</evidence>
<keyword evidence="18" id="KW-1185">Reference proteome</keyword>
<comment type="caution">
    <text evidence="17">The sequence shown here is derived from an EMBL/GenBank/DDBJ whole genome shotgun (WGS) entry which is preliminary data.</text>
</comment>
<keyword evidence="10" id="KW-0413">Isomerase</keyword>
<keyword evidence="4 15" id="KW-0378">Hydrolase</keyword>
<dbReference type="Gene3D" id="3.90.320.10">
    <property type="match status" value="1"/>
</dbReference>
<evidence type="ECO:0000256" key="8">
    <source>
        <dbReference type="ARBA" id="ARBA00023125"/>
    </source>
</evidence>
<dbReference type="InterPro" id="IPR014017">
    <property type="entry name" value="DNA_helicase_UvrD-like_C"/>
</dbReference>
<evidence type="ECO:0000256" key="11">
    <source>
        <dbReference type="ARBA" id="ARBA00034617"/>
    </source>
</evidence>
<evidence type="ECO:0000256" key="7">
    <source>
        <dbReference type="ARBA" id="ARBA00022840"/>
    </source>
</evidence>
<evidence type="ECO:0000313" key="18">
    <source>
        <dbReference type="Proteomes" id="UP000544872"/>
    </source>
</evidence>
<dbReference type="Gene3D" id="3.40.50.300">
    <property type="entry name" value="P-loop containing nucleotide triphosphate hydrolases"/>
    <property type="match status" value="3"/>
</dbReference>
<protein>
    <recommendedName>
        <fullName evidence="12">DNA 3'-5' helicase</fullName>
        <ecNumber evidence="12">5.6.2.4</ecNumber>
    </recommendedName>
    <alternativeName>
        <fullName evidence="13">DNA 3'-5' helicase II</fullName>
    </alternativeName>
</protein>
<keyword evidence="5 15" id="KW-0347">Helicase</keyword>
<dbReference type="InterPro" id="IPR011604">
    <property type="entry name" value="PDDEXK-like_dom_sf"/>
</dbReference>
<evidence type="ECO:0000256" key="3">
    <source>
        <dbReference type="ARBA" id="ARBA00022763"/>
    </source>
</evidence>
<keyword evidence="8" id="KW-0238">DNA-binding</keyword>
<keyword evidence="9" id="KW-0234">DNA repair</keyword>
<dbReference type="SUPFAM" id="SSF52980">
    <property type="entry name" value="Restriction endonuclease-like"/>
    <property type="match status" value="1"/>
</dbReference>
<evidence type="ECO:0000313" key="17">
    <source>
        <dbReference type="EMBL" id="MBB6212489.1"/>
    </source>
</evidence>
<keyword evidence="2 15" id="KW-0547">Nucleotide-binding</keyword>
<reference evidence="17 18" key="1">
    <citation type="submission" date="2020-08" db="EMBL/GenBank/DDBJ databases">
        <title>Genomic Encyclopedia of Type Strains, Phase IV (KMG-IV): sequencing the most valuable type-strain genomes for metagenomic binning, comparative biology and taxonomic classification.</title>
        <authorList>
            <person name="Goeker M."/>
        </authorList>
    </citation>
    <scope>NUCLEOTIDE SEQUENCE [LARGE SCALE GENOMIC DNA]</scope>
    <source>
        <strain evidence="17 18">DSM 11590</strain>
    </source>
</reference>
<dbReference type="GO" id="GO:0003677">
    <property type="term" value="F:DNA binding"/>
    <property type="evidence" value="ECO:0007669"/>
    <property type="project" value="UniProtKB-KW"/>
</dbReference>
<evidence type="ECO:0000256" key="4">
    <source>
        <dbReference type="ARBA" id="ARBA00022801"/>
    </source>
</evidence>
<dbReference type="GO" id="GO:0005524">
    <property type="term" value="F:ATP binding"/>
    <property type="evidence" value="ECO:0007669"/>
    <property type="project" value="UniProtKB-UniRule"/>
</dbReference>
<dbReference type="RefSeq" id="WP_184266624.1">
    <property type="nucleotide sequence ID" value="NZ_JACIIX010000029.1"/>
</dbReference>
<sequence length="768" mass="89155">ALDFSTIQSEALRLLSEHPSVLEAIQSKYQYIMVDEYQDTNTVQEIIVMKLAAAHHNICVVGDDDQGLYRFRGATVRNILEFPAKFGAGECKQIYLTTNYRSDARIVELYNAWMAQTDWEGGDGQRFRFDKAVEAQNPTPAPYPTVFRVSGHDHADDWGDEVIAFLRHLRSKGILKDWNQAAFLFRSVKNERVVRLAEELEAAGIPIYAPRSAMYFDRTEVRLMVGALLFLFPQMKRLQVLPNGGRLAIWEDYYDPCLMEFAVELRKPENKLLFDWCRRTAGEHAALASNANHAFAGLLYELLQFPLFSQWLRDVDETDVRDSRAARNLAMFSRLLGKFEYLHHVSVLTPNFLDKNLSDLFNRYLRFLKEGGIEEYEDETAYAPSGCVSFMTIHQSKGLEFPLVLVGSMDAVPRKQYDDLDVLLQERFYHRPPFEPMERTKTFDFWRLFYTAFSRAQNMLVLTCQENVPSGKGQRNVPSRYLSTTYGGLEEWRSLYFEPAEIELASIKPVNLKNEYSFTSHVLVYEGCPQQYRFFKELEFAPVRKNAILFGTLVHQTIEDVHKTVLRGEEGRVTDEQVQVWFRTNYHHLTKRERVYLTPVAQEIALAHVRRYVQRERHNWHRLQDAEVEISLLKDAYILKGQIDLVRGENETVEIIDFKSERKPDLVGDREKLDRYRRQLQIYAHLVEEQLGQTVSRMHLYYTSEESGNPYISFPNNKHAVNDTIAAVDAVVKRIEGKDFSMAARPAKACPECDLRSYCDMNFVARKC</sequence>
<dbReference type="InterPro" id="IPR000212">
    <property type="entry name" value="DNA_helicase_UvrD/REP"/>
</dbReference>
<evidence type="ECO:0000256" key="10">
    <source>
        <dbReference type="ARBA" id="ARBA00023235"/>
    </source>
</evidence>
<dbReference type="GO" id="GO:0004527">
    <property type="term" value="F:exonuclease activity"/>
    <property type="evidence" value="ECO:0007669"/>
    <property type="project" value="UniProtKB-KW"/>
</dbReference>
<evidence type="ECO:0000256" key="12">
    <source>
        <dbReference type="ARBA" id="ARBA00034808"/>
    </source>
</evidence>
<comment type="catalytic activity">
    <reaction evidence="11">
        <text>Couples ATP hydrolysis with the unwinding of duplex DNA by translocating in the 3'-5' direction.</text>
        <dbReference type="EC" id="5.6.2.4"/>
    </reaction>
</comment>
<keyword evidence="6" id="KW-0269">Exonuclease</keyword>
<dbReference type="GO" id="GO:0043138">
    <property type="term" value="F:3'-5' DNA helicase activity"/>
    <property type="evidence" value="ECO:0007669"/>
    <property type="project" value="UniProtKB-EC"/>
</dbReference>
<evidence type="ECO:0000256" key="5">
    <source>
        <dbReference type="ARBA" id="ARBA00022806"/>
    </source>
</evidence>
<dbReference type="CDD" id="cd17932">
    <property type="entry name" value="DEXQc_UvrD"/>
    <property type="match status" value="1"/>
</dbReference>
<comment type="caution">
    <text evidence="15">Lacks conserved residue(s) required for the propagation of feature annotation.</text>
</comment>
<dbReference type="Pfam" id="PF00580">
    <property type="entry name" value="UvrD-helicase"/>
    <property type="match status" value="1"/>
</dbReference>
<dbReference type="InterPro" id="IPR027417">
    <property type="entry name" value="P-loop_NTPase"/>
</dbReference>
<evidence type="ECO:0000256" key="1">
    <source>
        <dbReference type="ARBA" id="ARBA00022722"/>
    </source>
</evidence>
<gene>
    <name evidence="17" type="ORF">FHS48_003945</name>
</gene>
<evidence type="ECO:0000256" key="14">
    <source>
        <dbReference type="ARBA" id="ARBA00048988"/>
    </source>
</evidence>
<dbReference type="SUPFAM" id="SSF52540">
    <property type="entry name" value="P-loop containing nucleoside triphosphate hydrolases"/>
    <property type="match status" value="1"/>
</dbReference>
<dbReference type="InterPro" id="IPR011335">
    <property type="entry name" value="Restrct_endonuc-II-like"/>
</dbReference>
<dbReference type="GO" id="GO:0000725">
    <property type="term" value="P:recombinational repair"/>
    <property type="evidence" value="ECO:0007669"/>
    <property type="project" value="TreeGrafter"/>
</dbReference>
<dbReference type="Proteomes" id="UP000544872">
    <property type="component" value="Unassembled WGS sequence"/>
</dbReference>
<keyword evidence="7 15" id="KW-0067">ATP-binding</keyword>
<evidence type="ECO:0000256" key="13">
    <source>
        <dbReference type="ARBA" id="ARBA00034923"/>
    </source>
</evidence>
<keyword evidence="3" id="KW-0227">DNA damage</keyword>
<proteinExistence type="predicted"/>
<name>A0A7W9ZLJ5_NOVIT</name>
<dbReference type="Pfam" id="PF12705">
    <property type="entry name" value="PDDEXK_1"/>
    <property type="match status" value="1"/>
</dbReference>
<dbReference type="InterPro" id="IPR038726">
    <property type="entry name" value="PDDEXK_AddAB-type"/>
</dbReference>
<evidence type="ECO:0000259" key="16">
    <source>
        <dbReference type="PROSITE" id="PS51198"/>
    </source>
</evidence>
<evidence type="ECO:0000256" key="9">
    <source>
        <dbReference type="ARBA" id="ARBA00023204"/>
    </source>
</evidence>
<dbReference type="InterPro" id="IPR014016">
    <property type="entry name" value="UvrD-like_ATP-bd"/>
</dbReference>
<dbReference type="PROSITE" id="PS51198">
    <property type="entry name" value="UVRD_HELICASE_ATP_BIND"/>
    <property type="match status" value="1"/>
</dbReference>
<accession>A0A7W9ZLJ5</accession>
<dbReference type="EC" id="5.6.2.4" evidence="12"/>
<dbReference type="AlphaFoldDB" id="A0A7W9ZLJ5"/>
<dbReference type="EMBL" id="JACIIX010000029">
    <property type="protein sequence ID" value="MBB6212489.1"/>
    <property type="molecule type" value="Genomic_DNA"/>
</dbReference>